<evidence type="ECO:0000256" key="4">
    <source>
        <dbReference type="ARBA" id="ARBA00023136"/>
    </source>
</evidence>
<evidence type="ECO:0000313" key="7">
    <source>
        <dbReference type="EMBL" id="TNY17125.1"/>
    </source>
</evidence>
<evidence type="ECO:0000256" key="6">
    <source>
        <dbReference type="SAM" id="Phobius"/>
    </source>
</evidence>
<feature type="region of interest" description="Disordered" evidence="5">
    <location>
        <begin position="174"/>
        <end position="207"/>
    </location>
</feature>
<feature type="transmembrane region" description="Helical" evidence="6">
    <location>
        <begin position="33"/>
        <end position="56"/>
    </location>
</feature>
<dbReference type="GO" id="GO:0016020">
    <property type="term" value="C:membrane"/>
    <property type="evidence" value="ECO:0007669"/>
    <property type="project" value="UniProtKB-SubCell"/>
</dbReference>
<keyword evidence="8" id="KW-1185">Reference proteome</keyword>
<dbReference type="InterPro" id="IPR051415">
    <property type="entry name" value="LAAT-1"/>
</dbReference>
<feature type="transmembrane region" description="Helical" evidence="6">
    <location>
        <begin position="296"/>
        <end position="314"/>
    </location>
</feature>
<evidence type="ECO:0000313" key="8">
    <source>
        <dbReference type="Proteomes" id="UP000311382"/>
    </source>
</evidence>
<dbReference type="Gene3D" id="1.20.1280.290">
    <property type="match status" value="1"/>
</dbReference>
<dbReference type="EMBL" id="SOZI01000242">
    <property type="protein sequence ID" value="TNY17125.1"/>
    <property type="molecule type" value="Genomic_DNA"/>
</dbReference>
<feature type="transmembrane region" description="Helical" evidence="6">
    <location>
        <begin position="326"/>
        <end position="347"/>
    </location>
</feature>
<dbReference type="AlphaFoldDB" id="A0A5C5FKB5"/>
<comment type="caution">
    <text evidence="7">The sequence shown here is derived from an EMBL/GenBank/DDBJ whole genome shotgun (WGS) entry which is preliminary data.</text>
</comment>
<feature type="compositionally biased region" description="Acidic residues" evidence="5">
    <location>
        <begin position="184"/>
        <end position="199"/>
    </location>
</feature>
<feature type="compositionally biased region" description="Pro residues" evidence="5">
    <location>
        <begin position="264"/>
        <end position="274"/>
    </location>
</feature>
<proteinExistence type="predicted"/>
<keyword evidence="3 6" id="KW-1133">Transmembrane helix</keyword>
<feature type="transmembrane region" description="Helical" evidence="6">
    <location>
        <begin position="68"/>
        <end position="89"/>
    </location>
</feature>
<feature type="transmembrane region" description="Helical" evidence="6">
    <location>
        <begin position="109"/>
        <end position="130"/>
    </location>
</feature>
<dbReference type="Proteomes" id="UP000311382">
    <property type="component" value="Unassembled WGS sequence"/>
</dbReference>
<gene>
    <name evidence="7" type="ORF">DMC30DRAFT_141500</name>
</gene>
<evidence type="ECO:0000256" key="2">
    <source>
        <dbReference type="ARBA" id="ARBA00022692"/>
    </source>
</evidence>
<dbReference type="InterPro" id="IPR006603">
    <property type="entry name" value="PQ-loop_rpt"/>
</dbReference>
<comment type="subcellular location">
    <subcellularLocation>
        <location evidence="1">Membrane</location>
        <topology evidence="1">Multi-pass membrane protein</topology>
    </subcellularLocation>
</comment>
<reference evidence="7 8" key="1">
    <citation type="submission" date="2019-03" db="EMBL/GenBank/DDBJ databases">
        <title>Rhodosporidium diobovatum UCD-FST 08-225 genome sequencing, assembly, and annotation.</title>
        <authorList>
            <person name="Fakankun I.U."/>
            <person name="Fristensky B."/>
            <person name="Levin D.B."/>
        </authorList>
    </citation>
    <scope>NUCLEOTIDE SEQUENCE [LARGE SCALE GENOMIC DNA]</scope>
    <source>
        <strain evidence="7 8">UCD-FST 08-225</strain>
    </source>
</reference>
<dbReference type="PANTHER" id="PTHR16201:SF11">
    <property type="entry name" value="PQ-LOOP REPEAT-CONTAINING PROTEIN"/>
    <property type="match status" value="1"/>
</dbReference>
<evidence type="ECO:0000256" key="3">
    <source>
        <dbReference type="ARBA" id="ARBA00022989"/>
    </source>
</evidence>
<dbReference type="Pfam" id="PF04193">
    <property type="entry name" value="PQ-loop"/>
    <property type="match status" value="1"/>
</dbReference>
<feature type="region of interest" description="Disordered" evidence="5">
    <location>
        <begin position="261"/>
        <end position="289"/>
    </location>
</feature>
<dbReference type="PANTHER" id="PTHR16201">
    <property type="entry name" value="SEVEN TRANSMEMBRANE PROTEIN 1-RELATED"/>
    <property type="match status" value="1"/>
</dbReference>
<organism evidence="7 8">
    <name type="scientific">Rhodotorula diobovata</name>
    <dbReference type="NCBI Taxonomy" id="5288"/>
    <lineage>
        <taxon>Eukaryota</taxon>
        <taxon>Fungi</taxon>
        <taxon>Dikarya</taxon>
        <taxon>Basidiomycota</taxon>
        <taxon>Pucciniomycotina</taxon>
        <taxon>Microbotryomycetes</taxon>
        <taxon>Sporidiobolales</taxon>
        <taxon>Sporidiobolaceae</taxon>
        <taxon>Rhodotorula</taxon>
    </lineage>
</organism>
<protein>
    <recommendedName>
        <fullName evidence="9">PQ loop repeat-domain-containing protein</fullName>
    </recommendedName>
</protein>
<sequence>MLGVSPNDPLHALHSRPIASPHSCRAAFTHDPVALALSLCICIGLLLSYVPAWVRILRFKDSTGYSPLFLLLGATSSASSLGNIVTLQWSQVACCQYLSAGQCFESVLGIGQVFIQWSCFLTLFVLYLIYYPLSGKYVRSVPITTDALPSSHRRPRPLLSSLVPKFMRSTTPSNYVRQSLSDAGDSDTDSNDGNTSDDEGQGRRAFDPRSYLLPGQLRRGEIILSSEYRHAVSLFALTILHLALTFLTTFILLLTLPKAETPHPGGPNPPPWDSPLPGHGGGGGGREHPSERAVRVWATTLGLLSVALGCAQYAPQLVLTARRKLVGSLSIPMMALQTPGSFVFVYTLAIRPNVNFSGWATYFVTGVLQGTLLVLCILFKRRQARLGVDDWGKPVEAVEGPRRGAEGERDALLRR</sequence>
<evidence type="ECO:0000256" key="5">
    <source>
        <dbReference type="SAM" id="MobiDB-lite"/>
    </source>
</evidence>
<evidence type="ECO:0008006" key="9">
    <source>
        <dbReference type="Google" id="ProtNLM"/>
    </source>
</evidence>
<accession>A0A5C5FKB5</accession>
<keyword evidence="4 6" id="KW-0472">Membrane</keyword>
<feature type="transmembrane region" description="Helical" evidence="6">
    <location>
        <begin position="234"/>
        <end position="256"/>
    </location>
</feature>
<feature type="transmembrane region" description="Helical" evidence="6">
    <location>
        <begin position="359"/>
        <end position="379"/>
    </location>
</feature>
<keyword evidence="2 6" id="KW-0812">Transmembrane</keyword>
<dbReference type="OrthoDB" id="19344at2759"/>
<evidence type="ECO:0000256" key="1">
    <source>
        <dbReference type="ARBA" id="ARBA00004141"/>
    </source>
</evidence>
<name>A0A5C5FKB5_9BASI</name>